<proteinExistence type="predicted"/>
<dbReference type="Proteomes" id="UP001528040">
    <property type="component" value="Unassembled WGS sequence"/>
</dbReference>
<evidence type="ECO:0000313" key="1">
    <source>
        <dbReference type="EMBL" id="MDA5094127.1"/>
    </source>
</evidence>
<dbReference type="Gene3D" id="3.40.630.40">
    <property type="entry name" value="Zn-dependent exopeptidases"/>
    <property type="match status" value="1"/>
</dbReference>
<sequence length="252" mass="27557">MDDTSVMVFNDKGTSPVVLVCEHASNHIPARYGGLGLSEEAAVSHAAWDPGAFGLARKLSELLDAPLVASTVSRLVYDCNRPPSSEAAIREVSEIYEVPGNRNLTPEARQERVDTVYRPFETALSALMDQRVSGVLVTLHSFTSTFHGKPRAVQLGILHDRDTRLADKMLDCAGQHTALDTRRNAPYGPEDGVTHTLKHHAIPKDWPNVMLEYRNDLIGNQLQQHMIASATAVIIKDALAALVNTNETETGQ</sequence>
<protein>
    <submittedName>
        <fullName evidence="1">N-formylglutamate amidohydrolase</fullName>
    </submittedName>
</protein>
<dbReference type="SUPFAM" id="SSF53187">
    <property type="entry name" value="Zn-dependent exopeptidases"/>
    <property type="match status" value="1"/>
</dbReference>
<dbReference type="EMBL" id="JAQIIO010000004">
    <property type="protein sequence ID" value="MDA5094127.1"/>
    <property type="molecule type" value="Genomic_DNA"/>
</dbReference>
<organism evidence="1 2">
    <name type="scientific">Aliiroseovarius salicola</name>
    <dbReference type="NCBI Taxonomy" id="3009082"/>
    <lineage>
        <taxon>Bacteria</taxon>
        <taxon>Pseudomonadati</taxon>
        <taxon>Pseudomonadota</taxon>
        <taxon>Alphaproteobacteria</taxon>
        <taxon>Rhodobacterales</taxon>
        <taxon>Paracoccaceae</taxon>
        <taxon>Aliiroseovarius</taxon>
    </lineage>
</organism>
<dbReference type="Pfam" id="PF05013">
    <property type="entry name" value="FGase"/>
    <property type="match status" value="1"/>
</dbReference>
<comment type="caution">
    <text evidence="1">The sequence shown here is derived from an EMBL/GenBank/DDBJ whole genome shotgun (WGS) entry which is preliminary data.</text>
</comment>
<dbReference type="RefSeq" id="WP_271053840.1">
    <property type="nucleotide sequence ID" value="NZ_JAQIIO010000004.1"/>
</dbReference>
<dbReference type="InterPro" id="IPR007709">
    <property type="entry name" value="N-FG_amidohydro"/>
</dbReference>
<accession>A0ABT4W2V8</accession>
<keyword evidence="2" id="KW-1185">Reference proteome</keyword>
<dbReference type="PIRSF" id="PIRSF029730">
    <property type="entry name" value="UCP029730"/>
    <property type="match status" value="1"/>
</dbReference>
<reference evidence="1 2" key="1">
    <citation type="submission" date="2023-01" db="EMBL/GenBank/DDBJ databases">
        <authorList>
            <person name="Yoon J.-W."/>
        </authorList>
    </citation>
    <scope>NUCLEOTIDE SEQUENCE [LARGE SCALE GENOMIC DNA]</scope>
    <source>
        <strain evidence="1 2">KMU-50</strain>
    </source>
</reference>
<dbReference type="InterPro" id="IPR011227">
    <property type="entry name" value="UCP029730"/>
</dbReference>
<evidence type="ECO:0000313" key="2">
    <source>
        <dbReference type="Proteomes" id="UP001528040"/>
    </source>
</evidence>
<name>A0ABT4W2V8_9RHOB</name>
<gene>
    <name evidence="1" type="ORF">O2N63_08495</name>
</gene>